<evidence type="ECO:0000313" key="10">
    <source>
        <dbReference type="EMBL" id="GJE77856.1"/>
    </source>
</evidence>
<dbReference type="SMART" id="SM00911">
    <property type="entry name" value="HWE_HK"/>
    <property type="match status" value="1"/>
</dbReference>
<evidence type="ECO:0000256" key="2">
    <source>
        <dbReference type="ARBA" id="ARBA00012438"/>
    </source>
</evidence>
<dbReference type="InterPro" id="IPR000014">
    <property type="entry name" value="PAS"/>
</dbReference>
<keyword evidence="7" id="KW-0418">Kinase</keyword>
<dbReference type="Pfam" id="PF07536">
    <property type="entry name" value="HWE_HK"/>
    <property type="match status" value="1"/>
</dbReference>
<keyword evidence="5" id="KW-0808">Transferase</keyword>
<comment type="caution">
    <text evidence="10">The sequence shown here is derived from an EMBL/GenBank/DDBJ whole genome shotgun (WGS) entry which is preliminary data.</text>
</comment>
<dbReference type="EMBL" id="BPRE01000017">
    <property type="protein sequence ID" value="GJE77856.1"/>
    <property type="molecule type" value="Genomic_DNA"/>
</dbReference>
<sequence length="390" mass="40678">MRTGLNGGFALADIEPSRSDAVLPDDREGPSATIELSRPGVVVTASDEWPGCVVCKPGLSSAAPQSFGLASRASDDDILLPFAASPDGVALLDPSGLILATNPRAGRMGGAPHAAGPASWLEIWDAPDDRGEAEAALTRARAGHPARLRAAAGPVLWDVTVTPVAGSPPRLLTVARDISEQRQAEARQGVLLMEMEHRLKNTLSIVQAIATQTLRNASSLSVAAESFGARMLALAQAHDVLMQGAWASASLHGLVDGAVRLHGDGMPERFRVTGPEIMVGPRAALTLALMLHELGTNAAKYGALSNAEGRVEIGWRIVGEAAQERLWFRWAERGGPPVAPPTRSGFGSRLIERSLVHSFGGSARLRYPRGGVVLALTAPLAAVAAEGGMG</sequence>
<keyword evidence="8" id="KW-0067">ATP-binding</keyword>
<name>A0ABQ4V0D6_9HYPH</name>
<organism evidence="10 11">
    <name type="scientific">Methylorubrum suomiense</name>
    <dbReference type="NCBI Taxonomy" id="144191"/>
    <lineage>
        <taxon>Bacteria</taxon>
        <taxon>Pseudomonadati</taxon>
        <taxon>Pseudomonadota</taxon>
        <taxon>Alphaproteobacteria</taxon>
        <taxon>Hyphomicrobiales</taxon>
        <taxon>Methylobacteriaceae</taxon>
        <taxon>Methylorubrum</taxon>
    </lineage>
</organism>
<dbReference type="PANTHER" id="PTHR41523:SF7">
    <property type="entry name" value="HISTIDINE KINASE"/>
    <property type="match status" value="1"/>
</dbReference>
<keyword evidence="11" id="KW-1185">Reference proteome</keyword>
<dbReference type="PANTHER" id="PTHR41523">
    <property type="entry name" value="TWO-COMPONENT SYSTEM SENSOR PROTEIN"/>
    <property type="match status" value="1"/>
</dbReference>
<protein>
    <recommendedName>
        <fullName evidence="3">Blue-light-activated histidine kinase</fullName>
        <ecNumber evidence="2">2.7.13.3</ecNumber>
    </recommendedName>
</protein>
<evidence type="ECO:0000313" key="11">
    <source>
        <dbReference type="Proteomes" id="UP001055093"/>
    </source>
</evidence>
<gene>
    <name evidence="10" type="ORF">BGCPKDLD_4464</name>
</gene>
<evidence type="ECO:0000256" key="8">
    <source>
        <dbReference type="ARBA" id="ARBA00022840"/>
    </source>
</evidence>
<dbReference type="SUPFAM" id="SSF55785">
    <property type="entry name" value="PYP-like sensor domain (PAS domain)"/>
    <property type="match status" value="1"/>
</dbReference>
<evidence type="ECO:0000256" key="3">
    <source>
        <dbReference type="ARBA" id="ARBA00021740"/>
    </source>
</evidence>
<dbReference type="RefSeq" id="WP_238308570.1">
    <property type="nucleotide sequence ID" value="NZ_BPRE01000017.1"/>
</dbReference>
<dbReference type="Gene3D" id="3.30.450.20">
    <property type="entry name" value="PAS domain"/>
    <property type="match status" value="1"/>
</dbReference>
<dbReference type="Pfam" id="PF08448">
    <property type="entry name" value="PAS_4"/>
    <property type="match status" value="1"/>
</dbReference>
<dbReference type="Proteomes" id="UP001055093">
    <property type="component" value="Unassembled WGS sequence"/>
</dbReference>
<dbReference type="CDD" id="cd00130">
    <property type="entry name" value="PAS"/>
    <property type="match status" value="1"/>
</dbReference>
<evidence type="ECO:0000256" key="1">
    <source>
        <dbReference type="ARBA" id="ARBA00000085"/>
    </source>
</evidence>
<dbReference type="Gene3D" id="3.30.565.10">
    <property type="entry name" value="Histidine kinase-like ATPase, C-terminal domain"/>
    <property type="match status" value="1"/>
</dbReference>
<keyword evidence="4" id="KW-0597">Phosphoprotein</keyword>
<proteinExistence type="predicted"/>
<accession>A0ABQ4V0D6</accession>
<dbReference type="InterPro" id="IPR035965">
    <property type="entry name" value="PAS-like_dom_sf"/>
</dbReference>
<keyword evidence="6" id="KW-0547">Nucleotide-binding</keyword>
<dbReference type="InterPro" id="IPR011102">
    <property type="entry name" value="Sig_transdc_His_kinase_HWE"/>
</dbReference>
<evidence type="ECO:0000259" key="9">
    <source>
        <dbReference type="SMART" id="SM00911"/>
    </source>
</evidence>
<feature type="domain" description="Signal transduction histidine kinase HWE region" evidence="9">
    <location>
        <begin position="194"/>
        <end position="276"/>
    </location>
</feature>
<reference evidence="10" key="2">
    <citation type="submission" date="2021-08" db="EMBL/GenBank/DDBJ databases">
        <authorList>
            <person name="Tani A."/>
            <person name="Ola A."/>
            <person name="Ogura Y."/>
            <person name="Katsura K."/>
            <person name="Hayashi T."/>
        </authorList>
    </citation>
    <scope>NUCLEOTIDE SEQUENCE</scope>
    <source>
        <strain evidence="10">DSM 14458</strain>
    </source>
</reference>
<dbReference type="InterPro" id="IPR013656">
    <property type="entry name" value="PAS_4"/>
</dbReference>
<reference evidence="10" key="1">
    <citation type="journal article" date="2021" name="Front. Microbiol.">
        <title>Comprehensive Comparative Genomics and Phenotyping of Methylobacterium Species.</title>
        <authorList>
            <person name="Alessa O."/>
            <person name="Ogura Y."/>
            <person name="Fujitani Y."/>
            <person name="Takami H."/>
            <person name="Hayashi T."/>
            <person name="Sahin N."/>
            <person name="Tani A."/>
        </authorList>
    </citation>
    <scope>NUCLEOTIDE SEQUENCE</scope>
    <source>
        <strain evidence="10">DSM 14458</strain>
    </source>
</reference>
<evidence type="ECO:0000256" key="7">
    <source>
        <dbReference type="ARBA" id="ARBA00022777"/>
    </source>
</evidence>
<dbReference type="EC" id="2.7.13.3" evidence="2"/>
<evidence type="ECO:0000256" key="6">
    <source>
        <dbReference type="ARBA" id="ARBA00022741"/>
    </source>
</evidence>
<dbReference type="InterPro" id="IPR036890">
    <property type="entry name" value="HATPase_C_sf"/>
</dbReference>
<comment type="catalytic activity">
    <reaction evidence="1">
        <text>ATP + protein L-histidine = ADP + protein N-phospho-L-histidine.</text>
        <dbReference type="EC" id="2.7.13.3"/>
    </reaction>
</comment>
<evidence type="ECO:0000256" key="4">
    <source>
        <dbReference type="ARBA" id="ARBA00022553"/>
    </source>
</evidence>
<evidence type="ECO:0000256" key="5">
    <source>
        <dbReference type="ARBA" id="ARBA00022679"/>
    </source>
</evidence>